<dbReference type="Pfam" id="PF12705">
    <property type="entry name" value="PDDEXK_1"/>
    <property type="match status" value="1"/>
</dbReference>
<dbReference type="PANTHER" id="PTHR30591:SF1">
    <property type="entry name" value="RECBCD ENZYME SUBUNIT RECC"/>
    <property type="match status" value="1"/>
</dbReference>
<evidence type="ECO:0000313" key="12">
    <source>
        <dbReference type="EMBL" id="MXP78046.1"/>
    </source>
</evidence>
<dbReference type="RefSeq" id="WP_159754079.1">
    <property type="nucleotide sequence ID" value="NZ_WUQX01000001.1"/>
</dbReference>
<keyword evidence="9" id="KW-0234">DNA repair</keyword>
<dbReference type="GO" id="GO:0006310">
    <property type="term" value="P:DNA recombination"/>
    <property type="evidence" value="ECO:0007669"/>
    <property type="project" value="TreeGrafter"/>
</dbReference>
<gene>
    <name evidence="12" type="ORF">GN277_22630</name>
</gene>
<evidence type="ECO:0000313" key="13">
    <source>
        <dbReference type="Proteomes" id="UP000460412"/>
    </source>
</evidence>
<dbReference type="AlphaFoldDB" id="A0A7X3MKE0"/>
<evidence type="ECO:0000256" key="5">
    <source>
        <dbReference type="ARBA" id="ARBA00022806"/>
    </source>
</evidence>
<sequence>MSLQFIFGPSGSGKSHGLYQYIVEESISHPQQNYVVLVPEQFTMQTQKDLVTAHPRRGIMNIDVLSFGRLAYRVFEEIGGDMLPVLDDVGKNLILRKIAGDYEKELWVLKGNMKKLGYITEVKSVISEFTQYDIGEDELLKVMESVGSQSRLYYKLKDIQVLYKGFTEYLRRKYITKEELLDSLSRIICQSKMLKNSVVVLDGFTGFTPVQNRLLLELMRHCRKVAVTVIMDEREDPFVYSHPYQLFALSKHMVCTLMRLAKESRIEVEDPVYRYERPVYRFRGNEPMEFLERNLFRYRTGIFGQEQDAIRIHAARTPWEESLAAAGAIRRLVREEGLRFREIGVIVSSMEAYGDYLKRAFDLYNIPVFMDHKRNILLNSFVEYIRSLLNMAQKNFSDESVFRFLRTGLAGFSSEEVDELENYVLGLGIRGYKRWQEKWLRRLKYMGEDELHRLNHCRVALVEKVDSLMFVLKQRKKTVKDITLGVYEFMVKENLQVRLKRQEEEFQAAGQLALAREYAQVYRIVVELFDKFVELLGDEPVTLEEYCQLLDAGLEEARVGVIPPSTDQVVAGDVERTRLKDIRALFFLGANDVHLPGALLRTGLLSERDREYFQKEKLALAPGGKEKAYVQKFYLYMNLTKPSERLFIYYSKVSSAGKTIRPAYLIQELRRLYPKLRVQDEEKKKLPERELTEELGLDWLIRGFRNGDKGMDDVWKELYTWYKKDERWQKKVKSLLAAGYYRRPMDGLTQRAAIRLYGENFEDSITRVEQFSACAFAHFLTYGLGLRERQLYEFQAVDLGNVCHGALERYSKKVEEKGYDWVELPEEIRKQYVEESVEEAVASYGNSVLYRSARDEYMIERMKRMLGCTVWALTHQLKVGDFRPSAYELRFSYGKIDRVDICREDDTTYVKVVDYKTGSKAFDIISLYHGLQLQLMVYMNGAVKLEKEGHPEREVVPAGVFYYRIKDPLVEKLAKEEIEQAILKELRPDGVINLRDEVLMHLDHTKNEESYAVPVKYNKNGSLAKGSKAVPEEEFRLMMAHAARKVKEAHGKILEGITEALPYRKGQETGCDYCRYRHICGFDRRIPGYVYREIEKVSKEEVLKAMKADDGNGET</sequence>
<protein>
    <submittedName>
        <fullName evidence="12">Helicase-exonuclease AddAB subunit AddB</fullName>
    </submittedName>
</protein>
<name>A0A7X3MKE0_9FIRM</name>
<dbReference type="EMBL" id="WUQX01000001">
    <property type="protein sequence ID" value="MXP78046.1"/>
    <property type="molecule type" value="Genomic_DNA"/>
</dbReference>
<evidence type="ECO:0000256" key="8">
    <source>
        <dbReference type="ARBA" id="ARBA00023125"/>
    </source>
</evidence>
<keyword evidence="13" id="KW-1185">Reference proteome</keyword>
<dbReference type="InterPro" id="IPR027417">
    <property type="entry name" value="P-loop_NTPase"/>
</dbReference>
<proteinExistence type="predicted"/>
<evidence type="ECO:0000256" key="3">
    <source>
        <dbReference type="ARBA" id="ARBA00022763"/>
    </source>
</evidence>
<keyword evidence="5 12" id="KW-0347">Helicase</keyword>
<keyword evidence="6 12" id="KW-0269">Exonuclease</keyword>
<dbReference type="GO" id="GO:0006281">
    <property type="term" value="P:DNA repair"/>
    <property type="evidence" value="ECO:0007669"/>
    <property type="project" value="UniProtKB-KW"/>
</dbReference>
<dbReference type="Gene3D" id="3.90.320.10">
    <property type="match status" value="1"/>
</dbReference>
<dbReference type="GO" id="GO:0005524">
    <property type="term" value="F:ATP binding"/>
    <property type="evidence" value="ECO:0007669"/>
    <property type="project" value="UniProtKB-KW"/>
</dbReference>
<evidence type="ECO:0000256" key="1">
    <source>
        <dbReference type="ARBA" id="ARBA00022722"/>
    </source>
</evidence>
<dbReference type="InterPro" id="IPR038726">
    <property type="entry name" value="PDDEXK_AddAB-type"/>
</dbReference>
<dbReference type="Pfam" id="PF21445">
    <property type="entry name" value="ADDB_N"/>
    <property type="match status" value="1"/>
</dbReference>
<evidence type="ECO:0000256" key="7">
    <source>
        <dbReference type="ARBA" id="ARBA00022840"/>
    </source>
</evidence>
<dbReference type="SUPFAM" id="SSF52540">
    <property type="entry name" value="P-loop containing nucleoside triphosphate hydrolases"/>
    <property type="match status" value="1"/>
</dbReference>
<comment type="caution">
    <text evidence="12">The sequence shown here is derived from an EMBL/GenBank/DDBJ whole genome shotgun (WGS) entry which is preliminary data.</text>
</comment>
<dbReference type="InterPro" id="IPR049035">
    <property type="entry name" value="ADDB_N"/>
</dbReference>
<keyword evidence="2" id="KW-0547">Nucleotide-binding</keyword>
<dbReference type="Gene3D" id="3.40.50.300">
    <property type="entry name" value="P-loop containing nucleotide triphosphate hydrolases"/>
    <property type="match status" value="4"/>
</dbReference>
<evidence type="ECO:0000259" key="10">
    <source>
        <dbReference type="Pfam" id="PF12705"/>
    </source>
</evidence>
<evidence type="ECO:0000256" key="2">
    <source>
        <dbReference type="ARBA" id="ARBA00022741"/>
    </source>
</evidence>
<keyword evidence="7" id="KW-0067">ATP-binding</keyword>
<dbReference type="InterPro" id="IPR011604">
    <property type="entry name" value="PDDEXK-like_dom_sf"/>
</dbReference>
<feature type="domain" description="PD-(D/E)XK endonuclease-like" evidence="10">
    <location>
        <begin position="764"/>
        <end position="1080"/>
    </location>
</feature>
<dbReference type="GO" id="GO:0003677">
    <property type="term" value="F:DNA binding"/>
    <property type="evidence" value="ECO:0007669"/>
    <property type="project" value="UniProtKB-KW"/>
</dbReference>
<dbReference type="Proteomes" id="UP000460412">
    <property type="component" value="Unassembled WGS sequence"/>
</dbReference>
<accession>A0A7X3MKE0</accession>
<keyword evidence="1" id="KW-0540">Nuclease</keyword>
<reference evidence="12 13" key="1">
    <citation type="submission" date="2019-12" db="EMBL/GenBank/DDBJ databases">
        <title>Sporaefaciens musculi gen. nov., sp. nov., a novel bacterium isolated from the caecum of an obese mouse.</title>
        <authorList>
            <person name="Rasmussen T.S."/>
            <person name="Streidl T."/>
            <person name="Hitch T.C.A."/>
            <person name="Wortmann E."/>
            <person name="Deptula P."/>
            <person name="Hansen M."/>
            <person name="Nielsen D.S."/>
            <person name="Clavel T."/>
            <person name="Vogensen F.K."/>
        </authorList>
    </citation>
    <scope>NUCLEOTIDE SEQUENCE [LARGE SCALE GENOMIC DNA]</scope>
    <source>
        <strain evidence="12 13">WCA-9-b2</strain>
    </source>
</reference>
<keyword evidence="3" id="KW-0227">DNA damage</keyword>
<organism evidence="12 13">
    <name type="scientific">Sporofaciens musculi</name>
    <dbReference type="NCBI Taxonomy" id="2681861"/>
    <lineage>
        <taxon>Bacteria</taxon>
        <taxon>Bacillati</taxon>
        <taxon>Bacillota</taxon>
        <taxon>Clostridia</taxon>
        <taxon>Lachnospirales</taxon>
        <taxon>Lachnospiraceae</taxon>
        <taxon>Sporofaciens</taxon>
    </lineage>
</organism>
<feature type="domain" description="ATP-dependent helicase/deoxyribonuclease subunit B N-terminal" evidence="11">
    <location>
        <begin position="5"/>
        <end position="292"/>
    </location>
</feature>
<evidence type="ECO:0000256" key="4">
    <source>
        <dbReference type="ARBA" id="ARBA00022801"/>
    </source>
</evidence>
<evidence type="ECO:0000259" key="11">
    <source>
        <dbReference type="Pfam" id="PF21445"/>
    </source>
</evidence>
<keyword evidence="4" id="KW-0378">Hydrolase</keyword>
<dbReference type="PANTHER" id="PTHR30591">
    <property type="entry name" value="RECBCD ENZYME SUBUNIT RECC"/>
    <property type="match status" value="1"/>
</dbReference>
<keyword evidence="8" id="KW-0238">DNA-binding</keyword>
<evidence type="ECO:0000256" key="9">
    <source>
        <dbReference type="ARBA" id="ARBA00023204"/>
    </source>
</evidence>
<evidence type="ECO:0000256" key="6">
    <source>
        <dbReference type="ARBA" id="ARBA00022839"/>
    </source>
</evidence>
<dbReference type="GO" id="GO:0004527">
    <property type="term" value="F:exonuclease activity"/>
    <property type="evidence" value="ECO:0007669"/>
    <property type="project" value="UniProtKB-KW"/>
</dbReference>
<dbReference type="GO" id="GO:0004386">
    <property type="term" value="F:helicase activity"/>
    <property type="evidence" value="ECO:0007669"/>
    <property type="project" value="UniProtKB-KW"/>
</dbReference>